<name>A0A8S1L7L6_PARPR</name>
<reference evidence="1" key="1">
    <citation type="submission" date="2021-01" db="EMBL/GenBank/DDBJ databases">
        <authorList>
            <consortium name="Genoscope - CEA"/>
            <person name="William W."/>
        </authorList>
    </citation>
    <scope>NUCLEOTIDE SEQUENCE</scope>
</reference>
<comment type="caution">
    <text evidence="1">The sequence shown here is derived from an EMBL/GenBank/DDBJ whole genome shotgun (WGS) entry which is preliminary data.</text>
</comment>
<dbReference type="Proteomes" id="UP000688137">
    <property type="component" value="Unassembled WGS sequence"/>
</dbReference>
<protein>
    <submittedName>
        <fullName evidence="1">Uncharacterized protein</fullName>
    </submittedName>
</protein>
<sequence length="186" mass="22739">MKICSFFLKFYFSKGLQFFNPKKQHQQRKKYIFMLIFKFFFEKLCKKLQFHITMILFFRRLFLSYKFFNSVGSSFPVTFCKLIEFFYFQKFIFSFRTSKSGFEKADNFLFGVQKGDYYQQMQKIVDLLDIRALFKNDAPIQCNLTNFQKWLLDIIIFRTIKILSLFISSIFQLKLKFIYIKDDLNK</sequence>
<dbReference type="AlphaFoldDB" id="A0A8S1L7L6"/>
<organism evidence="1 2">
    <name type="scientific">Paramecium primaurelia</name>
    <dbReference type="NCBI Taxonomy" id="5886"/>
    <lineage>
        <taxon>Eukaryota</taxon>
        <taxon>Sar</taxon>
        <taxon>Alveolata</taxon>
        <taxon>Ciliophora</taxon>
        <taxon>Intramacronucleata</taxon>
        <taxon>Oligohymenophorea</taxon>
        <taxon>Peniculida</taxon>
        <taxon>Parameciidae</taxon>
        <taxon>Paramecium</taxon>
    </lineage>
</organism>
<dbReference type="EMBL" id="CAJJDM010000033">
    <property type="protein sequence ID" value="CAD8063439.1"/>
    <property type="molecule type" value="Genomic_DNA"/>
</dbReference>
<keyword evidence="2" id="KW-1185">Reference proteome</keyword>
<proteinExistence type="predicted"/>
<accession>A0A8S1L7L6</accession>
<gene>
    <name evidence="1" type="ORF">PPRIM_AZ9-3.1.T0340323</name>
</gene>
<evidence type="ECO:0000313" key="1">
    <source>
        <dbReference type="EMBL" id="CAD8063439.1"/>
    </source>
</evidence>
<evidence type="ECO:0000313" key="2">
    <source>
        <dbReference type="Proteomes" id="UP000688137"/>
    </source>
</evidence>